<keyword evidence="3" id="KW-1185">Reference proteome</keyword>
<proteinExistence type="predicted"/>
<sequence>MAPRLRLLLLLPAGCAGAEAPTAELRAALDQGSASLAAMGQLVPATLQLTDPPPDTPPSGDAIAWPHRPARPGGPRAAAQLLGVGPGELRRLLGEPTLRRAEGTAEVWLYAGGGCALDLILYPAARGGLRVAHAAARANGAEARTEAACLGEIAGVPQDTPRAGSGA</sequence>
<reference evidence="2" key="1">
    <citation type="submission" date="2020-08" db="EMBL/GenBank/DDBJ databases">
        <authorList>
            <person name="Hu Y."/>
            <person name="Nguyen S.V."/>
            <person name="Li F."/>
            <person name="Fanning S."/>
        </authorList>
    </citation>
    <scope>NUCLEOTIDE SEQUENCE</scope>
    <source>
        <strain evidence="2">SYSU D8009</strain>
    </source>
</reference>
<organism evidence="2 3">
    <name type="scientific">Siccirubricoccus deserti</name>
    <dbReference type="NCBI Taxonomy" id="2013562"/>
    <lineage>
        <taxon>Bacteria</taxon>
        <taxon>Pseudomonadati</taxon>
        <taxon>Pseudomonadota</taxon>
        <taxon>Alphaproteobacteria</taxon>
        <taxon>Acetobacterales</taxon>
        <taxon>Roseomonadaceae</taxon>
        <taxon>Siccirubricoccus</taxon>
    </lineage>
</organism>
<gene>
    <name evidence="2" type="ORF">H7965_01295</name>
</gene>
<evidence type="ECO:0000313" key="3">
    <source>
        <dbReference type="Proteomes" id="UP000600101"/>
    </source>
</evidence>
<evidence type="ECO:0000256" key="1">
    <source>
        <dbReference type="SAM" id="SignalP"/>
    </source>
</evidence>
<dbReference type="EMBL" id="JACOMF010000001">
    <property type="protein sequence ID" value="MBC4013943.1"/>
    <property type="molecule type" value="Genomic_DNA"/>
</dbReference>
<feature type="signal peptide" evidence="1">
    <location>
        <begin position="1"/>
        <end position="18"/>
    </location>
</feature>
<name>A0A9X0QVB6_9PROT</name>
<protein>
    <submittedName>
        <fullName evidence="2">Uncharacterized protein</fullName>
    </submittedName>
</protein>
<dbReference type="RefSeq" id="WP_186768704.1">
    <property type="nucleotide sequence ID" value="NZ_JACOMF010000001.1"/>
</dbReference>
<comment type="caution">
    <text evidence="2">The sequence shown here is derived from an EMBL/GenBank/DDBJ whole genome shotgun (WGS) entry which is preliminary data.</text>
</comment>
<evidence type="ECO:0000313" key="2">
    <source>
        <dbReference type="EMBL" id="MBC4013943.1"/>
    </source>
</evidence>
<accession>A0A9X0QVB6</accession>
<feature type="chain" id="PRO_5040984168" evidence="1">
    <location>
        <begin position="19"/>
        <end position="167"/>
    </location>
</feature>
<keyword evidence="1" id="KW-0732">Signal</keyword>
<dbReference type="Proteomes" id="UP000600101">
    <property type="component" value="Unassembled WGS sequence"/>
</dbReference>
<dbReference type="AlphaFoldDB" id="A0A9X0QVB6"/>